<proteinExistence type="predicted"/>
<dbReference type="Proteomes" id="UP000095087">
    <property type="component" value="Unassembled WGS sequence"/>
</dbReference>
<accession>A0A1E2RZI6</accession>
<organism evidence="3 4">
    <name type="scientific">Methyloligella halotolerans</name>
    <dbReference type="NCBI Taxonomy" id="1177755"/>
    <lineage>
        <taxon>Bacteria</taxon>
        <taxon>Pseudomonadati</taxon>
        <taxon>Pseudomonadota</taxon>
        <taxon>Alphaproteobacteria</taxon>
        <taxon>Hyphomicrobiales</taxon>
        <taxon>Hyphomicrobiaceae</taxon>
        <taxon>Methyloligella</taxon>
    </lineage>
</organism>
<name>A0A1E2RZI6_9HYPH</name>
<keyword evidence="4" id="KW-1185">Reference proteome</keyword>
<gene>
    <name evidence="3" type="ORF">A7A08_01681</name>
</gene>
<feature type="transmembrane region" description="Helical" evidence="2">
    <location>
        <begin position="52"/>
        <end position="74"/>
    </location>
</feature>
<dbReference type="AlphaFoldDB" id="A0A1E2RZI6"/>
<comment type="caution">
    <text evidence="3">The sequence shown here is derived from an EMBL/GenBank/DDBJ whole genome shotgun (WGS) entry which is preliminary data.</text>
</comment>
<feature type="compositionally biased region" description="Basic and acidic residues" evidence="1">
    <location>
        <begin position="1"/>
        <end position="11"/>
    </location>
</feature>
<evidence type="ECO:0000313" key="3">
    <source>
        <dbReference type="EMBL" id="ODA67646.1"/>
    </source>
</evidence>
<evidence type="ECO:0000256" key="1">
    <source>
        <dbReference type="SAM" id="MobiDB-lite"/>
    </source>
</evidence>
<keyword evidence="2" id="KW-0472">Membrane</keyword>
<evidence type="ECO:0000256" key="2">
    <source>
        <dbReference type="SAM" id="Phobius"/>
    </source>
</evidence>
<reference evidence="3 4" key="1">
    <citation type="submission" date="2016-07" db="EMBL/GenBank/DDBJ databases">
        <title>Draft genome sequence of Methyloligella halotolerans C2T (VKM B-2706T=CCUG 61687T=DSM 25045T), a halotolerant polyhydroxybutyrate accumulating methylotroph.</title>
        <authorList>
            <person name="Vasilenko O.V."/>
            <person name="Doronina N.V."/>
            <person name="Poroshina M.N."/>
            <person name="Tarlachkov S.V."/>
            <person name="Trotsenko Y.A."/>
        </authorList>
    </citation>
    <scope>NUCLEOTIDE SEQUENCE [LARGE SCALE GENOMIC DNA]</scope>
    <source>
        <strain evidence="3 4">VKM B-2706</strain>
    </source>
</reference>
<protein>
    <submittedName>
        <fullName evidence="3">Uncharacterized protein</fullName>
    </submittedName>
</protein>
<dbReference type="RefSeq" id="WP_069094971.1">
    <property type="nucleotide sequence ID" value="NZ_MASI01000003.1"/>
</dbReference>
<dbReference type="EMBL" id="MASI01000003">
    <property type="protein sequence ID" value="ODA67646.1"/>
    <property type="molecule type" value="Genomic_DNA"/>
</dbReference>
<keyword evidence="2" id="KW-1133">Transmembrane helix</keyword>
<evidence type="ECO:0000313" key="4">
    <source>
        <dbReference type="Proteomes" id="UP000095087"/>
    </source>
</evidence>
<dbReference type="STRING" id="1177755.A7A08_01681"/>
<keyword evidence="2" id="KW-0812">Transmembrane</keyword>
<sequence>MVQLRAPDHRPPGPPPPSTNNERGAVIDLASRRAAACRPSLAPAAGGLRSFYLGWAVAAGLSLAGHALLLILLFGGD</sequence>
<feature type="region of interest" description="Disordered" evidence="1">
    <location>
        <begin position="1"/>
        <end position="23"/>
    </location>
</feature>